<dbReference type="PANTHER" id="PTHR43054">
    <property type="match status" value="1"/>
</dbReference>
<sequence length="322" mass="35614">MKLALLGTGMIVKEVLPVLQEIVGIELEAIMSTPRSIDTARDLAKSYGIPQASSNYDEILSNSEVDTVYVGLPNHLHYDYAKKALEAGKHVICEKPFTLHLAELEDLIALAEERGLFLLEAITNQYLANFAFIKENLSQLGDIKIINCNYSQYSSRYDAFKRGDIAPAFDPAKGGGALRDLNIYNIHFVVGLFGEPERVEYLPNMERGVDTSGILALDYGTFKAICIGAKDCSAEISSTIQGNQGSLAVLGATNTMPEISFTLQGKEPQILNRNSDYHRMHAEFVAFEDMIANQKRDQMKEALRHSLTVMRVLEAAVKSMIS</sequence>
<dbReference type="InterPro" id="IPR036291">
    <property type="entry name" value="NAD(P)-bd_dom_sf"/>
</dbReference>
<gene>
    <name evidence="3" type="primary">gfo</name>
    <name evidence="3" type="ORF">SAMEA4504048_01865</name>
</gene>
<dbReference type="Pfam" id="PF01408">
    <property type="entry name" value="GFO_IDH_MocA"/>
    <property type="match status" value="1"/>
</dbReference>
<organism evidence="3 4">
    <name type="scientific">Streptococcus acidominimus</name>
    <dbReference type="NCBI Taxonomy" id="1326"/>
    <lineage>
        <taxon>Bacteria</taxon>
        <taxon>Bacillati</taxon>
        <taxon>Bacillota</taxon>
        <taxon>Bacilli</taxon>
        <taxon>Lactobacillales</taxon>
        <taxon>Streptococcaceae</taxon>
        <taxon>Streptococcus</taxon>
    </lineage>
</organism>
<dbReference type="SUPFAM" id="SSF51735">
    <property type="entry name" value="NAD(P)-binding Rossmann-fold domains"/>
    <property type="match status" value="1"/>
</dbReference>
<dbReference type="Gene3D" id="3.40.50.720">
    <property type="entry name" value="NAD(P)-binding Rossmann-like Domain"/>
    <property type="match status" value="1"/>
</dbReference>
<dbReference type="InterPro" id="IPR000683">
    <property type="entry name" value="Gfo/Idh/MocA-like_OxRdtase_N"/>
</dbReference>
<dbReference type="GO" id="GO:0047061">
    <property type="term" value="F:glucose-fructose oxidoreductase activity"/>
    <property type="evidence" value="ECO:0007669"/>
    <property type="project" value="UniProtKB-EC"/>
</dbReference>
<dbReference type="PANTHER" id="PTHR43054:SF1">
    <property type="entry name" value="SCYLLO-INOSITOL 2-DEHYDROGENASE (NADP(+)) IOLU"/>
    <property type="match status" value="1"/>
</dbReference>
<dbReference type="SUPFAM" id="SSF55347">
    <property type="entry name" value="Glyceraldehyde-3-phosphate dehydrogenase-like, C-terminal domain"/>
    <property type="match status" value="1"/>
</dbReference>
<dbReference type="InterPro" id="IPR055170">
    <property type="entry name" value="GFO_IDH_MocA-like_dom"/>
</dbReference>
<feature type="domain" description="Gfo/Idh/MocA-like oxidoreductase N-terminal" evidence="1">
    <location>
        <begin position="2"/>
        <end position="117"/>
    </location>
</feature>
<name>A0A239XDQ8_STRAI</name>
<accession>A0A239XDQ8</accession>
<evidence type="ECO:0000313" key="3">
    <source>
        <dbReference type="EMBL" id="SNV44496.1"/>
    </source>
</evidence>
<dbReference type="Pfam" id="PF22725">
    <property type="entry name" value="GFO_IDH_MocA_C3"/>
    <property type="match status" value="1"/>
</dbReference>
<protein>
    <submittedName>
        <fullName evidence="3">NAD-dependent oxidoreductase</fullName>
        <ecNumber evidence="3">1.1.99.28</ecNumber>
    </submittedName>
</protein>
<dbReference type="Gene3D" id="3.30.360.10">
    <property type="entry name" value="Dihydrodipicolinate Reductase, domain 2"/>
    <property type="match status" value="1"/>
</dbReference>
<dbReference type="KEGG" id="saco:SAME_01865"/>
<dbReference type="OrthoDB" id="9815825at2"/>
<evidence type="ECO:0000313" key="4">
    <source>
        <dbReference type="Proteomes" id="UP000215144"/>
    </source>
</evidence>
<dbReference type="AlphaFoldDB" id="A0A239XDQ8"/>
<reference evidence="3 4" key="1">
    <citation type="submission" date="2017-06" db="EMBL/GenBank/DDBJ databases">
        <authorList>
            <consortium name="Pathogen Informatics"/>
        </authorList>
    </citation>
    <scope>NUCLEOTIDE SEQUENCE [LARGE SCALE GENOMIC DNA]</scope>
    <source>
        <strain evidence="3 4">NCTC11291</strain>
    </source>
</reference>
<dbReference type="EC" id="1.1.99.28" evidence="3"/>
<dbReference type="EMBL" id="LT906454">
    <property type="protein sequence ID" value="SNV44496.1"/>
    <property type="molecule type" value="Genomic_DNA"/>
</dbReference>
<evidence type="ECO:0000259" key="2">
    <source>
        <dbReference type="Pfam" id="PF22725"/>
    </source>
</evidence>
<proteinExistence type="predicted"/>
<dbReference type="Proteomes" id="UP000215144">
    <property type="component" value="Chromosome 1"/>
</dbReference>
<dbReference type="RefSeq" id="WP_095123357.1">
    <property type="nucleotide sequence ID" value="NZ_LT906454.1"/>
</dbReference>
<keyword evidence="3" id="KW-0560">Oxidoreductase</keyword>
<dbReference type="GO" id="GO:0000166">
    <property type="term" value="F:nucleotide binding"/>
    <property type="evidence" value="ECO:0007669"/>
    <property type="project" value="InterPro"/>
</dbReference>
<feature type="domain" description="GFO/IDH/MocA-like oxidoreductase" evidence="2">
    <location>
        <begin position="139"/>
        <end position="247"/>
    </location>
</feature>
<evidence type="ECO:0000259" key="1">
    <source>
        <dbReference type="Pfam" id="PF01408"/>
    </source>
</evidence>